<feature type="transmembrane region" description="Helical" evidence="6">
    <location>
        <begin position="302"/>
        <end position="330"/>
    </location>
</feature>
<evidence type="ECO:0000256" key="6">
    <source>
        <dbReference type="SAM" id="Phobius"/>
    </source>
</evidence>
<dbReference type="PANTHER" id="PTHR21716">
    <property type="entry name" value="TRANSMEMBRANE PROTEIN"/>
    <property type="match status" value="1"/>
</dbReference>
<feature type="transmembrane region" description="Helical" evidence="6">
    <location>
        <begin position="56"/>
        <end position="80"/>
    </location>
</feature>
<protein>
    <submittedName>
        <fullName evidence="7">Membrane protein</fullName>
    </submittedName>
</protein>
<accession>A0A1B4XDE1</accession>
<evidence type="ECO:0000256" key="1">
    <source>
        <dbReference type="ARBA" id="ARBA00004141"/>
    </source>
</evidence>
<feature type="transmembrane region" description="Helical" evidence="6">
    <location>
        <begin position="269"/>
        <end position="290"/>
    </location>
</feature>
<reference evidence="7 8" key="1">
    <citation type="submission" date="2015-05" db="EMBL/GenBank/DDBJ databases">
        <title>Complete genome sequence of a sulfur-oxidizing gammaproteobacterium strain HA5.</title>
        <authorList>
            <person name="Miura A."/>
            <person name="Kojima H."/>
            <person name="Fukui M."/>
        </authorList>
    </citation>
    <scope>NUCLEOTIDE SEQUENCE [LARGE SCALE GENOMIC DNA]</scope>
    <source>
        <strain evidence="7 8">HA5</strain>
    </source>
</reference>
<dbReference type="AlphaFoldDB" id="A0A1B4XDE1"/>
<dbReference type="RefSeq" id="WP_096359662.1">
    <property type="nucleotide sequence ID" value="NZ_AP014879.1"/>
</dbReference>
<keyword evidence="4 6" id="KW-1133">Transmembrane helix</keyword>
<evidence type="ECO:0000256" key="4">
    <source>
        <dbReference type="ARBA" id="ARBA00022989"/>
    </source>
</evidence>
<dbReference type="FunCoup" id="A0A1B4XDE1">
    <property type="interactions" value="169"/>
</dbReference>
<dbReference type="GO" id="GO:0055085">
    <property type="term" value="P:transmembrane transport"/>
    <property type="evidence" value="ECO:0007669"/>
    <property type="project" value="TreeGrafter"/>
</dbReference>
<comment type="subcellular location">
    <subcellularLocation>
        <location evidence="1">Membrane</location>
        <topology evidence="1">Multi-pass membrane protein</topology>
    </subcellularLocation>
</comment>
<gene>
    <name evidence="7" type="ORF">SCL_0490</name>
</gene>
<dbReference type="KEGG" id="slim:SCL_0490"/>
<dbReference type="OrthoDB" id="5792512at2"/>
<organism evidence="7 8">
    <name type="scientific">Sulfuricaulis limicola</name>
    <dbReference type="NCBI Taxonomy" id="1620215"/>
    <lineage>
        <taxon>Bacteria</taxon>
        <taxon>Pseudomonadati</taxon>
        <taxon>Pseudomonadota</taxon>
        <taxon>Gammaproteobacteria</taxon>
        <taxon>Acidiferrobacterales</taxon>
        <taxon>Acidiferrobacteraceae</taxon>
        <taxon>Sulfuricaulis</taxon>
    </lineage>
</organism>
<evidence type="ECO:0000256" key="5">
    <source>
        <dbReference type="ARBA" id="ARBA00023136"/>
    </source>
</evidence>
<dbReference type="InterPro" id="IPR002549">
    <property type="entry name" value="AI-2E-like"/>
</dbReference>
<feature type="transmembrane region" description="Helical" evidence="6">
    <location>
        <begin position="150"/>
        <end position="169"/>
    </location>
</feature>
<feature type="transmembrane region" description="Helical" evidence="6">
    <location>
        <begin position="243"/>
        <end position="262"/>
    </location>
</feature>
<name>A0A1B4XDE1_9GAMM</name>
<dbReference type="InParanoid" id="A0A1B4XDE1"/>
<dbReference type="Pfam" id="PF01594">
    <property type="entry name" value="AI-2E_transport"/>
    <property type="match status" value="1"/>
</dbReference>
<dbReference type="PANTHER" id="PTHR21716:SF64">
    <property type="entry name" value="AI-2 TRANSPORT PROTEIN TQSA"/>
    <property type="match status" value="1"/>
</dbReference>
<proteinExistence type="inferred from homology"/>
<keyword evidence="5 6" id="KW-0472">Membrane</keyword>
<evidence type="ECO:0000256" key="2">
    <source>
        <dbReference type="ARBA" id="ARBA00009773"/>
    </source>
</evidence>
<feature type="transmembrane region" description="Helical" evidence="6">
    <location>
        <begin position="12"/>
        <end position="36"/>
    </location>
</feature>
<dbReference type="Proteomes" id="UP000243180">
    <property type="component" value="Chromosome"/>
</dbReference>
<dbReference type="GO" id="GO:0016020">
    <property type="term" value="C:membrane"/>
    <property type="evidence" value="ECO:0007669"/>
    <property type="project" value="UniProtKB-SubCell"/>
</dbReference>
<keyword evidence="3 6" id="KW-0812">Transmembrane</keyword>
<evidence type="ECO:0000313" key="8">
    <source>
        <dbReference type="Proteomes" id="UP000243180"/>
    </source>
</evidence>
<evidence type="ECO:0000313" key="7">
    <source>
        <dbReference type="EMBL" id="BAV32812.1"/>
    </source>
</evidence>
<dbReference type="EMBL" id="AP014879">
    <property type="protein sequence ID" value="BAV32812.1"/>
    <property type="molecule type" value="Genomic_DNA"/>
</dbReference>
<feature type="transmembrane region" description="Helical" evidence="6">
    <location>
        <begin position="209"/>
        <end position="237"/>
    </location>
</feature>
<comment type="similarity">
    <text evidence="2">Belongs to the autoinducer-2 exporter (AI-2E) (TC 2.A.86) family.</text>
</comment>
<keyword evidence="8" id="KW-1185">Reference proteome</keyword>
<evidence type="ECO:0000256" key="3">
    <source>
        <dbReference type="ARBA" id="ARBA00022692"/>
    </source>
</evidence>
<sequence>MTDTRPVFQLALIAAAAWLVYLLAPILTPFLVSGLLAYLGNPVVNRLARWHFPRPLAVALVFLVFVLLLALLLFLLIPAIQTQVRSFITKVPLYFDWLQNTALPWVQAMLGVELKVNVAAIREAMLGHWGEVGDWVTGIFLYVAKSGLNLVGWVASAMLVPVVTFYLLLDWDKLPARVLALLPPPQHVKATLLARETDEVLGSFLRGQLLVMLSLATIYSVGLTLVGLDLALLIGILTGLLSFVPYLGFITGLLAAVIAAWVQFHDVMLLLGVGAVFLVGQVLESFWLTPKLVGNRIGLHPVAVIFAIMAGGQLFGFTGVLLALPAAAVLKVWLRHLREFYFGGAADRPVRKRRALRRPPP</sequence>